<reference evidence="1 2" key="1">
    <citation type="submission" date="2024-06" db="EMBL/GenBank/DDBJ databases">
        <title>Genomic Encyclopedia of Type Strains, Phase IV (KMG-IV): sequencing the most valuable type-strain genomes for metagenomic binning, comparative biology and taxonomic classification.</title>
        <authorList>
            <person name="Goeker M."/>
        </authorList>
    </citation>
    <scope>NUCLEOTIDE SEQUENCE [LARGE SCALE GENOMIC DNA]</scope>
    <source>
        <strain evidence="1 2">DSM 29846</strain>
    </source>
</reference>
<dbReference type="EMBL" id="JBEPLM010000033">
    <property type="protein sequence ID" value="MET3597900.1"/>
    <property type="molecule type" value="Genomic_DNA"/>
</dbReference>
<sequence length="45" mass="4971">MEIDRKGHIPILVGQREQIAAPVDPRIVDEDVDPTLQGENLAFSS</sequence>
<accession>A0ABV2I4R0</accession>
<gene>
    <name evidence="1" type="ORF">ABID26_007327</name>
</gene>
<protein>
    <submittedName>
        <fullName evidence="1">Uncharacterized protein</fullName>
    </submittedName>
</protein>
<keyword evidence="2" id="KW-1185">Reference proteome</keyword>
<evidence type="ECO:0000313" key="2">
    <source>
        <dbReference type="Proteomes" id="UP001549036"/>
    </source>
</evidence>
<evidence type="ECO:0000313" key="1">
    <source>
        <dbReference type="EMBL" id="MET3597900.1"/>
    </source>
</evidence>
<organism evidence="1 2">
    <name type="scientific">Mesorhizobium shonense</name>
    <dbReference type="NCBI Taxonomy" id="1209948"/>
    <lineage>
        <taxon>Bacteria</taxon>
        <taxon>Pseudomonadati</taxon>
        <taxon>Pseudomonadota</taxon>
        <taxon>Alphaproteobacteria</taxon>
        <taxon>Hyphomicrobiales</taxon>
        <taxon>Phyllobacteriaceae</taxon>
        <taxon>Mesorhizobium</taxon>
    </lineage>
</organism>
<proteinExistence type="predicted"/>
<dbReference type="Proteomes" id="UP001549036">
    <property type="component" value="Unassembled WGS sequence"/>
</dbReference>
<name>A0ABV2I4R0_9HYPH</name>
<comment type="caution">
    <text evidence="1">The sequence shown here is derived from an EMBL/GenBank/DDBJ whole genome shotgun (WGS) entry which is preliminary data.</text>
</comment>